<comment type="caution">
    <text evidence="1">The sequence shown here is derived from an EMBL/GenBank/DDBJ whole genome shotgun (WGS) entry which is preliminary data.</text>
</comment>
<evidence type="ECO:0000313" key="2">
    <source>
        <dbReference type="Proteomes" id="UP000639772"/>
    </source>
</evidence>
<dbReference type="EMBL" id="JADCNM010000009">
    <property type="protein sequence ID" value="KAG0468450.1"/>
    <property type="molecule type" value="Genomic_DNA"/>
</dbReference>
<dbReference type="AlphaFoldDB" id="A0A835QD15"/>
<sequence>MAVGLRRSWAAGDLDLSGQWNPVGNSGEVGRAGEQTGLSISGDFMLCWSYRFTVFWLPKMANYEQGKMKRKDMDAFCEDLFDVSLSPATVTSYFVTSVEWNWSAGSPHFKLVTHFLDLAVQPRVCIFLRGCNERHLMAF</sequence>
<organism evidence="1 2">
    <name type="scientific">Vanilla planifolia</name>
    <name type="common">Vanilla</name>
    <dbReference type="NCBI Taxonomy" id="51239"/>
    <lineage>
        <taxon>Eukaryota</taxon>
        <taxon>Viridiplantae</taxon>
        <taxon>Streptophyta</taxon>
        <taxon>Embryophyta</taxon>
        <taxon>Tracheophyta</taxon>
        <taxon>Spermatophyta</taxon>
        <taxon>Magnoliopsida</taxon>
        <taxon>Liliopsida</taxon>
        <taxon>Asparagales</taxon>
        <taxon>Orchidaceae</taxon>
        <taxon>Vanilloideae</taxon>
        <taxon>Vanilleae</taxon>
        <taxon>Vanilla</taxon>
    </lineage>
</organism>
<accession>A0A835QD15</accession>
<proteinExistence type="predicted"/>
<name>A0A835QD15_VANPL</name>
<gene>
    <name evidence="1" type="ORF">HPP92_017778</name>
</gene>
<dbReference type="Proteomes" id="UP000639772">
    <property type="component" value="Chromosome 9"/>
</dbReference>
<reference evidence="1 2" key="1">
    <citation type="journal article" date="2020" name="Nat. Food">
        <title>A phased Vanilla planifolia genome enables genetic improvement of flavour and production.</title>
        <authorList>
            <person name="Hasing T."/>
            <person name="Tang H."/>
            <person name="Brym M."/>
            <person name="Khazi F."/>
            <person name="Huang T."/>
            <person name="Chambers A.H."/>
        </authorList>
    </citation>
    <scope>NUCLEOTIDE SEQUENCE [LARGE SCALE GENOMIC DNA]</scope>
    <source>
        <tissue evidence="1">Leaf</tissue>
    </source>
</reference>
<evidence type="ECO:0000313" key="1">
    <source>
        <dbReference type="EMBL" id="KAG0468450.1"/>
    </source>
</evidence>
<protein>
    <submittedName>
        <fullName evidence="1">Uncharacterized protein</fullName>
    </submittedName>
</protein>